<dbReference type="Proteomes" id="UP000009232">
    <property type="component" value="Chromosome"/>
</dbReference>
<dbReference type="HOGENOM" id="CLU_1133183_0_0_6"/>
<protein>
    <recommendedName>
        <fullName evidence="4">Prepilin-type N-terminal cleavage/methylation domain-containing protein</fullName>
    </recommendedName>
</protein>
<dbReference type="EMBL" id="CP002776">
    <property type="protein sequence ID" value="AEG32090.1"/>
    <property type="molecule type" value="Genomic_DNA"/>
</dbReference>
<evidence type="ECO:0008006" key="4">
    <source>
        <dbReference type="Google" id="ProtNLM"/>
    </source>
</evidence>
<feature type="transmembrane region" description="Helical" evidence="1">
    <location>
        <begin position="21"/>
        <end position="44"/>
    </location>
</feature>
<proteinExistence type="predicted"/>
<dbReference type="InterPro" id="IPR012902">
    <property type="entry name" value="N_methyl_site"/>
</dbReference>
<keyword evidence="3" id="KW-1185">Reference proteome</keyword>
<dbReference type="eggNOG" id="COG2165">
    <property type="taxonomic scope" value="Bacteria"/>
</dbReference>
<evidence type="ECO:0000256" key="1">
    <source>
        <dbReference type="SAM" id="Phobius"/>
    </source>
</evidence>
<dbReference type="NCBIfam" id="TIGR02532">
    <property type="entry name" value="IV_pilin_GFxxxE"/>
    <property type="match status" value="1"/>
</dbReference>
<dbReference type="RefSeq" id="WP_013835866.1">
    <property type="nucleotide sequence ID" value="NC_015581.1"/>
</dbReference>
<dbReference type="InterPro" id="IPR045584">
    <property type="entry name" value="Pilin-like"/>
</dbReference>
<dbReference type="STRING" id="717773.Thicy_1326"/>
<keyword evidence="1" id="KW-0472">Membrane</keyword>
<organism evidence="2 3">
    <name type="scientific">Thiomicrospira cyclica (strain DSM 14477 / JCM 11371 / ALM1)</name>
    <name type="common">Thioalkalimicrobium cyclicum</name>
    <dbReference type="NCBI Taxonomy" id="717773"/>
    <lineage>
        <taxon>Bacteria</taxon>
        <taxon>Pseudomonadati</taxon>
        <taxon>Pseudomonadota</taxon>
        <taxon>Gammaproteobacteria</taxon>
        <taxon>Thiotrichales</taxon>
        <taxon>Piscirickettsiaceae</taxon>
        <taxon>Thiomicrospira</taxon>
    </lineage>
</organism>
<evidence type="ECO:0000313" key="2">
    <source>
        <dbReference type="EMBL" id="AEG32090.1"/>
    </source>
</evidence>
<dbReference type="AlphaFoldDB" id="F6D9P1"/>
<dbReference type="Pfam" id="PF07963">
    <property type="entry name" value="N_methyl"/>
    <property type="match status" value="1"/>
</dbReference>
<name>F6D9P1_THICA</name>
<gene>
    <name evidence="2" type="ordered locus">Thicy_1326</name>
</gene>
<dbReference type="KEGG" id="tcy:Thicy_1326"/>
<sequence length="244" mass="27702">MIKLTGIKLQRTNRTAKQRGISLIEMTVVLAIIGLLLLSLWPMLQQLQNRHQALHHERSLNLAQDHLLFHLRQQGFLPCPSVTPSSTEAREFDGRCQLQLGYVPSWQLGLPSDLAIWYAVPASTKHSQHQFNATSSASFWNNQPCYDQPQHHCFKMSTPTNPLDSQEGYRIQQGQNQMSQGQIIWLAYPAAKHCDLVDWSARQTCLITQNTITLPEKTNLSWRSLHPMQLLQAAGHLSLSHLAN</sequence>
<keyword evidence="1" id="KW-1133">Transmembrane helix</keyword>
<dbReference type="SUPFAM" id="SSF54523">
    <property type="entry name" value="Pili subunits"/>
    <property type="match status" value="1"/>
</dbReference>
<keyword evidence="1" id="KW-0812">Transmembrane</keyword>
<dbReference type="OrthoDB" id="6038212at2"/>
<accession>F6D9P1</accession>
<reference evidence="2 3" key="1">
    <citation type="submission" date="2011-05" db="EMBL/GenBank/DDBJ databases">
        <title>Complete sequence of Thioalkalimicrobium cyclicum ALM1.</title>
        <authorList>
            <consortium name="US DOE Joint Genome Institute"/>
            <person name="Lucas S."/>
            <person name="Han J."/>
            <person name="Lapidus A."/>
            <person name="Cheng J.-F."/>
            <person name="Goodwin L."/>
            <person name="Pitluck S."/>
            <person name="Peters L."/>
            <person name="Mikhailova N."/>
            <person name="Davenport K."/>
            <person name="Han C."/>
            <person name="Tapia R."/>
            <person name="Land M."/>
            <person name="Hauser L."/>
            <person name="Kyrpides N."/>
            <person name="Ivanova N."/>
            <person name="Pagani I."/>
            <person name="Kappler U."/>
            <person name="Woyke T."/>
        </authorList>
    </citation>
    <scope>NUCLEOTIDE SEQUENCE [LARGE SCALE GENOMIC DNA]</scope>
    <source>
        <strain evidence="3">DSM 14477 / JCM 11371 / ALM1</strain>
    </source>
</reference>
<evidence type="ECO:0000313" key="3">
    <source>
        <dbReference type="Proteomes" id="UP000009232"/>
    </source>
</evidence>
<dbReference type="PROSITE" id="PS00409">
    <property type="entry name" value="PROKAR_NTER_METHYL"/>
    <property type="match status" value="1"/>
</dbReference>